<feature type="compositionally biased region" description="Polar residues" evidence="6">
    <location>
        <begin position="617"/>
        <end position="626"/>
    </location>
</feature>
<evidence type="ECO:0000259" key="7">
    <source>
        <dbReference type="PROSITE" id="PS50202"/>
    </source>
</evidence>
<dbReference type="GO" id="GO:0005886">
    <property type="term" value="C:plasma membrane"/>
    <property type="evidence" value="ECO:0007669"/>
    <property type="project" value="TreeGrafter"/>
</dbReference>
<feature type="compositionally biased region" description="Polar residues" evidence="6">
    <location>
        <begin position="764"/>
        <end position="776"/>
    </location>
</feature>
<dbReference type="InterPro" id="IPR008962">
    <property type="entry name" value="PapD-like_sf"/>
</dbReference>
<feature type="region of interest" description="Disordered" evidence="6">
    <location>
        <begin position="176"/>
        <end position="199"/>
    </location>
</feature>
<dbReference type="Gene3D" id="2.60.40.10">
    <property type="entry name" value="Immunoglobulins"/>
    <property type="match status" value="1"/>
</dbReference>
<gene>
    <name evidence="8" type="ORF">WJX73_004351</name>
</gene>
<dbReference type="PANTHER" id="PTHR10809">
    <property type="entry name" value="VESICLE-ASSOCIATED MEMBRANE PROTEIN-ASSOCIATED PROTEIN"/>
    <property type="match status" value="1"/>
</dbReference>
<feature type="region of interest" description="Disordered" evidence="6">
    <location>
        <begin position="691"/>
        <end position="723"/>
    </location>
</feature>
<reference evidence="8 9" key="1">
    <citation type="journal article" date="2024" name="Nat. Commun.">
        <title>Phylogenomics reveals the evolutionary origins of lichenization in chlorophyte algae.</title>
        <authorList>
            <person name="Puginier C."/>
            <person name="Libourel C."/>
            <person name="Otte J."/>
            <person name="Skaloud P."/>
            <person name="Haon M."/>
            <person name="Grisel S."/>
            <person name="Petersen M."/>
            <person name="Berrin J.G."/>
            <person name="Delaux P.M."/>
            <person name="Dal Grande F."/>
            <person name="Keller J."/>
        </authorList>
    </citation>
    <scope>NUCLEOTIDE SEQUENCE [LARGE SCALE GENOMIC DNA]</scope>
    <source>
        <strain evidence="8 9">SAG 2036</strain>
    </source>
</reference>
<dbReference type="EMBL" id="JALJOQ010000088">
    <property type="protein sequence ID" value="KAK9799722.1"/>
    <property type="molecule type" value="Genomic_DNA"/>
</dbReference>
<feature type="region of interest" description="Disordered" evidence="6">
    <location>
        <begin position="526"/>
        <end position="560"/>
    </location>
</feature>
<feature type="compositionally biased region" description="Basic and acidic residues" evidence="6">
    <location>
        <begin position="236"/>
        <end position="258"/>
    </location>
</feature>
<dbReference type="GO" id="GO:0090158">
    <property type="term" value="P:endoplasmic reticulum membrane organization"/>
    <property type="evidence" value="ECO:0007669"/>
    <property type="project" value="TreeGrafter"/>
</dbReference>
<protein>
    <recommendedName>
        <fullName evidence="7">MSP domain-containing protein</fullName>
    </recommendedName>
</protein>
<feature type="region of interest" description="Disordered" evidence="6">
    <location>
        <begin position="743"/>
        <end position="826"/>
    </location>
</feature>
<dbReference type="Proteomes" id="UP001465755">
    <property type="component" value="Unassembled WGS sequence"/>
</dbReference>
<accession>A0AAW1NYQ6</accession>
<feature type="region of interest" description="Disordered" evidence="6">
    <location>
        <begin position="218"/>
        <end position="277"/>
    </location>
</feature>
<feature type="compositionally biased region" description="Low complexity" evidence="6">
    <location>
        <begin position="268"/>
        <end position="277"/>
    </location>
</feature>
<evidence type="ECO:0000256" key="2">
    <source>
        <dbReference type="ARBA" id="ARBA00008932"/>
    </source>
</evidence>
<evidence type="ECO:0000256" key="6">
    <source>
        <dbReference type="SAM" id="MobiDB-lite"/>
    </source>
</evidence>
<dbReference type="InterPro" id="IPR016763">
    <property type="entry name" value="VAP"/>
</dbReference>
<dbReference type="InterPro" id="IPR013783">
    <property type="entry name" value="Ig-like_fold"/>
</dbReference>
<evidence type="ECO:0000256" key="3">
    <source>
        <dbReference type="ARBA" id="ARBA00022692"/>
    </source>
</evidence>
<keyword evidence="4" id="KW-1133">Transmembrane helix</keyword>
<name>A0AAW1NYQ6_9CHLO</name>
<evidence type="ECO:0000313" key="8">
    <source>
        <dbReference type="EMBL" id="KAK9799722.1"/>
    </source>
</evidence>
<dbReference type="InterPro" id="IPR000535">
    <property type="entry name" value="MSP_dom"/>
</dbReference>
<dbReference type="AlphaFoldDB" id="A0AAW1NYQ6"/>
<feature type="region of interest" description="Disordered" evidence="6">
    <location>
        <begin position="574"/>
        <end position="596"/>
    </location>
</feature>
<proteinExistence type="inferred from homology"/>
<dbReference type="GO" id="GO:0005789">
    <property type="term" value="C:endoplasmic reticulum membrane"/>
    <property type="evidence" value="ECO:0007669"/>
    <property type="project" value="InterPro"/>
</dbReference>
<comment type="caution">
    <text evidence="8">The sequence shown here is derived from an EMBL/GenBank/DDBJ whole genome shotgun (WGS) entry which is preliminary data.</text>
</comment>
<feature type="region of interest" description="Disordered" evidence="6">
    <location>
        <begin position="614"/>
        <end position="678"/>
    </location>
</feature>
<feature type="compositionally biased region" description="Low complexity" evidence="6">
    <location>
        <begin position="777"/>
        <end position="792"/>
    </location>
</feature>
<keyword evidence="3" id="KW-0812">Transmembrane</keyword>
<comment type="similarity">
    <text evidence="2">Belongs to the VAMP-associated protein (VAP) (TC 9.B.17) family.</text>
</comment>
<comment type="subcellular location">
    <subcellularLocation>
        <location evidence="1">Membrane</location>
        <topology evidence="1">Single-pass type IV membrane protein</topology>
    </subcellularLocation>
</comment>
<keyword evidence="9" id="KW-1185">Reference proteome</keyword>
<dbReference type="SUPFAM" id="SSF49354">
    <property type="entry name" value="PapD-like"/>
    <property type="match status" value="1"/>
</dbReference>
<evidence type="ECO:0000256" key="5">
    <source>
        <dbReference type="ARBA" id="ARBA00023136"/>
    </source>
</evidence>
<feature type="domain" description="MSP" evidence="7">
    <location>
        <begin position="3"/>
        <end position="112"/>
    </location>
</feature>
<evidence type="ECO:0000256" key="1">
    <source>
        <dbReference type="ARBA" id="ARBA00004211"/>
    </source>
</evidence>
<sequence>MALLQVSPACLTFSFDSKHQVCCNLTLLNLHDAKPLTFKIKTTNPEQYFVCPRVGVLSPAQQLILRIFRLPQPEFAPIMDRFLIEVETLPGYDDGQHSPDLSGSQRQQLSLKAALRAPDEKLLVKQMRTLSSSHCEDTHQVLQHFATLLMRRGLMTPSQKELASIIAYDTMNDLASSSNHRHRKSKEYNGLENGHADSMKPLRQHSTADLALATSTDDFTSAAPPVPGPQVIAEEPAARPDDEVVSRDHSKRRNDGQSHELPAVLTVSHSSRSSSLSSVDQTAAVLVAAAKDPSAAALIRGGQPGEQAPAESRDAGLAGHREAAAREIEHLLGMDDPSRLSCDAAQKRISEETVTALGTTDALDLMGTGENVLAMASLAGTADVDDSLNARAGSSMPPASLVDSLGDASPLMSTMGASALEFQSGASATGAATPGSAPEEEPDLQDMAGVVILGGRPSALDLPQQQQQQLTHFAISPQFSAINEEDGPNEGSTTPSTQEAEDPSGHQAHVIEGPPVPLTVAADQLQQSVQHQQAYAAPPMARHDHLQGPEPSTGKGLTQRRSWAANLVAALRWPRRGGSRASSSQKSIEHSATLARSPSHAIISAFRKNNAGGRAHSLQNKANSMNGDVHAVNGNEPVTPPSRVLQGRNNGDADKGSPVPPRTPMQSARRTNGLAMPQRPASMPFMGSMLAGSAPHRMKSQDTSQPHIRAAPISAQEQEPAELNVEAPSAYRRRLNPLLEEARSQGAQQRRRGARSPGPSSGATTRSAVNSIGSSTLSGRLSQSPPLSLPLSEATRPANHRPSTPPHSGADSMGGGSMDDSPHFAKALKQRQAIEQALMLQQAPHTLLFGAATELEEDSQTKS</sequence>
<dbReference type="Pfam" id="PF00635">
    <property type="entry name" value="Motile_Sperm"/>
    <property type="match status" value="1"/>
</dbReference>
<evidence type="ECO:0000313" key="9">
    <source>
        <dbReference type="Proteomes" id="UP001465755"/>
    </source>
</evidence>
<organism evidence="8 9">
    <name type="scientific">Symbiochloris irregularis</name>
    <dbReference type="NCBI Taxonomy" id="706552"/>
    <lineage>
        <taxon>Eukaryota</taxon>
        <taxon>Viridiplantae</taxon>
        <taxon>Chlorophyta</taxon>
        <taxon>core chlorophytes</taxon>
        <taxon>Trebouxiophyceae</taxon>
        <taxon>Trebouxiales</taxon>
        <taxon>Trebouxiaceae</taxon>
        <taxon>Symbiochloris</taxon>
    </lineage>
</organism>
<feature type="region of interest" description="Disordered" evidence="6">
    <location>
        <begin position="482"/>
        <end position="512"/>
    </location>
</feature>
<feature type="compositionally biased region" description="Basic and acidic residues" evidence="6">
    <location>
        <begin position="186"/>
        <end position="199"/>
    </location>
</feature>
<dbReference type="PANTHER" id="PTHR10809:SF6">
    <property type="entry name" value="AT11025P-RELATED"/>
    <property type="match status" value="1"/>
</dbReference>
<dbReference type="GO" id="GO:0061817">
    <property type="term" value="P:endoplasmic reticulum-plasma membrane tethering"/>
    <property type="evidence" value="ECO:0007669"/>
    <property type="project" value="TreeGrafter"/>
</dbReference>
<keyword evidence="5" id="KW-0472">Membrane</keyword>
<dbReference type="PROSITE" id="PS50202">
    <property type="entry name" value="MSP"/>
    <property type="match status" value="1"/>
</dbReference>
<evidence type="ECO:0000256" key="4">
    <source>
        <dbReference type="ARBA" id="ARBA00022989"/>
    </source>
</evidence>